<keyword evidence="1" id="KW-0732">Signal</keyword>
<name>A0A2U2MZW7_9GAMM</name>
<dbReference type="RefSeq" id="WP_109679214.1">
    <property type="nucleotide sequence ID" value="NZ_CP086615.1"/>
</dbReference>
<accession>A0A2U2MZW7</accession>
<evidence type="ECO:0000313" key="3">
    <source>
        <dbReference type="Proteomes" id="UP000245474"/>
    </source>
</evidence>
<proteinExistence type="predicted"/>
<feature type="signal peptide" evidence="1">
    <location>
        <begin position="1"/>
        <end position="26"/>
    </location>
</feature>
<sequence length="141" mass="15358">MHPSRNTLRLAAASTAILIAAGCATAPSPTELQEAGRGPLDREQLEALHEDGLHLSWSNAQGSGTATYYPDGTLEAAWDGGGTAGTWRIADDGRFCRSLEVEDNEEKCFRIYEGETDNTYLSYRNGEQTTSWEVLETTASR</sequence>
<reference evidence="2 3" key="1">
    <citation type="submission" date="2018-05" db="EMBL/GenBank/DDBJ databases">
        <title>Spiribacter halobius sp. nov., a moderately halophilic bacterium isolated from marine solar saltern.</title>
        <authorList>
            <person name="Zheng W.-S."/>
            <person name="Lu D.-C."/>
            <person name="Du Z.-J."/>
        </authorList>
    </citation>
    <scope>NUCLEOTIDE SEQUENCE [LARGE SCALE GENOMIC DNA]</scope>
    <source>
        <strain evidence="2 3">E85</strain>
    </source>
</reference>
<evidence type="ECO:0000313" key="2">
    <source>
        <dbReference type="EMBL" id="PWG62348.1"/>
    </source>
</evidence>
<keyword evidence="3" id="KW-1185">Reference proteome</keyword>
<evidence type="ECO:0000256" key="1">
    <source>
        <dbReference type="SAM" id="SignalP"/>
    </source>
</evidence>
<dbReference type="EMBL" id="QFFI01000020">
    <property type="protein sequence ID" value="PWG62348.1"/>
    <property type="molecule type" value="Genomic_DNA"/>
</dbReference>
<feature type="chain" id="PRO_5015725386" description="DUF995 domain-containing protein" evidence="1">
    <location>
        <begin position="27"/>
        <end position="141"/>
    </location>
</feature>
<gene>
    <name evidence="2" type="ORF">DEM34_12810</name>
</gene>
<dbReference type="Proteomes" id="UP000245474">
    <property type="component" value="Unassembled WGS sequence"/>
</dbReference>
<protein>
    <recommendedName>
        <fullName evidence="4">DUF995 domain-containing protein</fullName>
    </recommendedName>
</protein>
<organism evidence="2 3">
    <name type="scientific">Sediminicurvatus halobius</name>
    <dbReference type="NCBI Taxonomy" id="2182432"/>
    <lineage>
        <taxon>Bacteria</taxon>
        <taxon>Pseudomonadati</taxon>
        <taxon>Pseudomonadota</taxon>
        <taxon>Gammaproteobacteria</taxon>
        <taxon>Chromatiales</taxon>
        <taxon>Ectothiorhodospiraceae</taxon>
        <taxon>Sediminicurvatus</taxon>
    </lineage>
</organism>
<dbReference type="AlphaFoldDB" id="A0A2U2MZW7"/>
<dbReference type="PROSITE" id="PS51257">
    <property type="entry name" value="PROKAR_LIPOPROTEIN"/>
    <property type="match status" value="1"/>
</dbReference>
<comment type="caution">
    <text evidence="2">The sequence shown here is derived from an EMBL/GenBank/DDBJ whole genome shotgun (WGS) entry which is preliminary data.</text>
</comment>
<evidence type="ECO:0008006" key="4">
    <source>
        <dbReference type="Google" id="ProtNLM"/>
    </source>
</evidence>